<reference evidence="1 2" key="1">
    <citation type="submission" date="2024-11" db="EMBL/GenBank/DDBJ databases">
        <title>A near-complete genome assembly of Cinchona calisaya.</title>
        <authorList>
            <person name="Lian D.C."/>
            <person name="Zhao X.W."/>
            <person name="Wei L."/>
        </authorList>
    </citation>
    <scope>NUCLEOTIDE SEQUENCE [LARGE SCALE GENOMIC DNA]</scope>
    <source>
        <tissue evidence="1">Nenye</tissue>
    </source>
</reference>
<accession>A0ABD2YHL7</accession>
<gene>
    <name evidence="1" type="ORF">ACH5RR_032274</name>
</gene>
<proteinExistence type="predicted"/>
<dbReference type="Proteomes" id="UP001630127">
    <property type="component" value="Unassembled WGS sequence"/>
</dbReference>
<protein>
    <submittedName>
        <fullName evidence="1">Uncharacterized protein</fullName>
    </submittedName>
</protein>
<dbReference type="AlphaFoldDB" id="A0ABD2YHL7"/>
<evidence type="ECO:0000313" key="1">
    <source>
        <dbReference type="EMBL" id="KAL3506892.1"/>
    </source>
</evidence>
<comment type="caution">
    <text evidence="1">The sequence shown here is derived from an EMBL/GenBank/DDBJ whole genome shotgun (WGS) entry which is preliminary data.</text>
</comment>
<organism evidence="1 2">
    <name type="scientific">Cinchona calisaya</name>
    <dbReference type="NCBI Taxonomy" id="153742"/>
    <lineage>
        <taxon>Eukaryota</taxon>
        <taxon>Viridiplantae</taxon>
        <taxon>Streptophyta</taxon>
        <taxon>Embryophyta</taxon>
        <taxon>Tracheophyta</taxon>
        <taxon>Spermatophyta</taxon>
        <taxon>Magnoliopsida</taxon>
        <taxon>eudicotyledons</taxon>
        <taxon>Gunneridae</taxon>
        <taxon>Pentapetalae</taxon>
        <taxon>asterids</taxon>
        <taxon>lamiids</taxon>
        <taxon>Gentianales</taxon>
        <taxon>Rubiaceae</taxon>
        <taxon>Cinchonoideae</taxon>
        <taxon>Cinchoneae</taxon>
        <taxon>Cinchona</taxon>
    </lineage>
</organism>
<dbReference type="EMBL" id="JBJUIK010000013">
    <property type="protein sequence ID" value="KAL3506892.1"/>
    <property type="molecule type" value="Genomic_DNA"/>
</dbReference>
<name>A0ABD2YHL7_9GENT</name>
<evidence type="ECO:0000313" key="2">
    <source>
        <dbReference type="Proteomes" id="UP001630127"/>
    </source>
</evidence>
<sequence>MKKVFSLAYLEQHPTIESPGLQGLDIKAVVVGLMMAWGFQANKSGYRRRQWSRNYPDLYWGLLDIAEQPNSRLARLN</sequence>
<keyword evidence="2" id="KW-1185">Reference proteome</keyword>